<protein>
    <recommendedName>
        <fullName evidence="4">Lipoprotein</fullName>
    </recommendedName>
</protein>
<dbReference type="PROSITE" id="PS51257">
    <property type="entry name" value="PROKAR_LIPOPROTEIN"/>
    <property type="match status" value="1"/>
</dbReference>
<evidence type="ECO:0000313" key="3">
    <source>
        <dbReference type="Proteomes" id="UP001211872"/>
    </source>
</evidence>
<feature type="chain" id="PRO_5046133493" description="Lipoprotein" evidence="1">
    <location>
        <begin position="21"/>
        <end position="179"/>
    </location>
</feature>
<accession>A0ABY7PPG2</accession>
<keyword evidence="3" id="KW-1185">Reference proteome</keyword>
<organism evidence="2 3">
    <name type="scientific">Hymenobacter yonginensis</name>
    <dbReference type="NCBI Taxonomy" id="748197"/>
    <lineage>
        <taxon>Bacteria</taxon>
        <taxon>Pseudomonadati</taxon>
        <taxon>Bacteroidota</taxon>
        <taxon>Cytophagia</taxon>
        <taxon>Cytophagales</taxon>
        <taxon>Hymenobacteraceae</taxon>
        <taxon>Hymenobacter</taxon>
    </lineage>
</organism>
<dbReference type="Proteomes" id="UP001211872">
    <property type="component" value="Chromosome"/>
</dbReference>
<evidence type="ECO:0000313" key="2">
    <source>
        <dbReference type="EMBL" id="WBO85157.1"/>
    </source>
</evidence>
<sequence length="179" mass="19933">MGALSRRSATRVWLIGAALAGLLTACTSNNKLTPASSAPAPYAEAKLRGCLPERWTVQKVAADSNKIALAHIGKADFELHFEAQYSVVDTLYARQLRKKPSNTYQPLIVLHFYRHSTEIQQQARFVQDNRAIISALEFPQDFGETQDFLVYESTGPVALRAVDAAEVQLRKCLQSKLRE</sequence>
<gene>
    <name evidence="2" type="ORF">O9Z63_02705</name>
</gene>
<feature type="signal peptide" evidence="1">
    <location>
        <begin position="1"/>
        <end position="20"/>
    </location>
</feature>
<dbReference type="RefSeq" id="WP_270127747.1">
    <property type="nucleotide sequence ID" value="NZ_CP115396.1"/>
</dbReference>
<proteinExistence type="predicted"/>
<evidence type="ECO:0000256" key="1">
    <source>
        <dbReference type="SAM" id="SignalP"/>
    </source>
</evidence>
<dbReference type="EMBL" id="CP115396">
    <property type="protein sequence ID" value="WBO85157.1"/>
    <property type="molecule type" value="Genomic_DNA"/>
</dbReference>
<evidence type="ECO:0008006" key="4">
    <source>
        <dbReference type="Google" id="ProtNLM"/>
    </source>
</evidence>
<reference evidence="2 3" key="1">
    <citation type="journal article" date="2011" name="Int. J. Syst. Evol. Microbiol.">
        <title>Hymenobacter yonginensis sp. nov., isolated from a mesotrophic artificial lake.</title>
        <authorList>
            <person name="Joung Y."/>
            <person name="Cho S.H."/>
            <person name="Kim H."/>
            <person name="Kim S.B."/>
            <person name="Joh K."/>
        </authorList>
    </citation>
    <scope>NUCLEOTIDE SEQUENCE [LARGE SCALE GENOMIC DNA]</scope>
    <source>
        <strain evidence="2 3">KCTC 22745</strain>
    </source>
</reference>
<name>A0ABY7PPG2_9BACT</name>
<keyword evidence="1" id="KW-0732">Signal</keyword>